<sequence length="233" mass="26049">MAKSQSSNKCKMLSTLIIVVIMTTMQGKVDAWGGLFNRFTPEMLSNFGYGGHGAGYRPTYLQRPLTGNYANNFGEGLEVIDVACEDRRCGSNEFCCPGQICILEADEGWCIFAYRLKQGELCKRDNDCETGLMCTDVAGADTRSCQPPITSNKQYSEECVMSSECDITRGLCCQIQRRHRQTTRKVCSYFKDPLVCIGPVATDQIKSVVQYTSGEKRITGQNNRILYKRGLFI</sequence>
<name>A0AA39FLM4_9HYME</name>
<dbReference type="Proteomes" id="UP001168990">
    <property type="component" value="Unassembled WGS sequence"/>
</dbReference>
<evidence type="ECO:0008006" key="4">
    <source>
        <dbReference type="Google" id="ProtNLM"/>
    </source>
</evidence>
<organism evidence="2 3">
    <name type="scientific">Microctonus aethiopoides</name>
    <dbReference type="NCBI Taxonomy" id="144406"/>
    <lineage>
        <taxon>Eukaryota</taxon>
        <taxon>Metazoa</taxon>
        <taxon>Ecdysozoa</taxon>
        <taxon>Arthropoda</taxon>
        <taxon>Hexapoda</taxon>
        <taxon>Insecta</taxon>
        <taxon>Pterygota</taxon>
        <taxon>Neoptera</taxon>
        <taxon>Endopterygota</taxon>
        <taxon>Hymenoptera</taxon>
        <taxon>Apocrita</taxon>
        <taxon>Ichneumonoidea</taxon>
        <taxon>Braconidae</taxon>
        <taxon>Euphorinae</taxon>
        <taxon>Microctonus</taxon>
    </lineage>
</organism>
<evidence type="ECO:0000313" key="3">
    <source>
        <dbReference type="Proteomes" id="UP001168990"/>
    </source>
</evidence>
<dbReference type="AlphaFoldDB" id="A0AA39FLM4"/>
<keyword evidence="1" id="KW-0732">Signal</keyword>
<keyword evidence="3" id="KW-1185">Reference proteome</keyword>
<accession>A0AA39FLM4</accession>
<feature type="signal peptide" evidence="1">
    <location>
        <begin position="1"/>
        <end position="31"/>
    </location>
</feature>
<reference evidence="2" key="2">
    <citation type="submission" date="2023-03" db="EMBL/GenBank/DDBJ databases">
        <authorList>
            <person name="Inwood S.N."/>
            <person name="Skelly J.G."/>
            <person name="Guhlin J."/>
            <person name="Harrop T.W.R."/>
            <person name="Goldson S.G."/>
            <person name="Dearden P.K."/>
        </authorList>
    </citation>
    <scope>NUCLEOTIDE SEQUENCE</scope>
    <source>
        <strain evidence="2">Irish</strain>
        <tissue evidence="2">Whole body</tissue>
    </source>
</reference>
<evidence type="ECO:0000256" key="1">
    <source>
        <dbReference type="SAM" id="SignalP"/>
    </source>
</evidence>
<feature type="chain" id="PRO_5041246646" description="Prohormone-3" evidence="1">
    <location>
        <begin position="32"/>
        <end position="233"/>
    </location>
</feature>
<gene>
    <name evidence="2" type="ORF">PV328_005277</name>
</gene>
<comment type="caution">
    <text evidence="2">The sequence shown here is derived from an EMBL/GenBank/DDBJ whole genome shotgun (WGS) entry which is preliminary data.</text>
</comment>
<evidence type="ECO:0000313" key="2">
    <source>
        <dbReference type="EMBL" id="KAK0171884.1"/>
    </source>
</evidence>
<dbReference type="EMBL" id="JAQQBS010000002">
    <property type="protein sequence ID" value="KAK0171884.1"/>
    <property type="molecule type" value="Genomic_DNA"/>
</dbReference>
<protein>
    <recommendedName>
        <fullName evidence="4">Prohormone-3</fullName>
    </recommendedName>
</protein>
<reference evidence="2" key="1">
    <citation type="journal article" date="2023" name="bioRxiv">
        <title>Scaffold-level genome assemblies of two parasitoid biocontrol wasps reveal the parthenogenesis mechanism and an associated novel virus.</title>
        <authorList>
            <person name="Inwood S."/>
            <person name="Skelly J."/>
            <person name="Guhlin J."/>
            <person name="Harrop T."/>
            <person name="Goldson S."/>
            <person name="Dearden P."/>
        </authorList>
    </citation>
    <scope>NUCLEOTIDE SEQUENCE</scope>
    <source>
        <strain evidence="2">Irish</strain>
        <tissue evidence="2">Whole body</tissue>
    </source>
</reference>
<proteinExistence type="predicted"/>